<feature type="domain" description="Mur ligase central" evidence="2">
    <location>
        <begin position="159"/>
        <end position="349"/>
    </location>
</feature>
<dbReference type="SUPFAM" id="SSF53623">
    <property type="entry name" value="MurD-like peptide ligases, catalytic domain"/>
    <property type="match status" value="1"/>
</dbReference>
<dbReference type="InterPro" id="IPR013221">
    <property type="entry name" value="Mur_ligase_cen"/>
</dbReference>
<organism evidence="3 4">
    <name type="scientific">Roseiconus lacunae</name>
    <dbReference type="NCBI Taxonomy" id="2605694"/>
    <lineage>
        <taxon>Bacteria</taxon>
        <taxon>Pseudomonadati</taxon>
        <taxon>Planctomycetota</taxon>
        <taxon>Planctomycetia</taxon>
        <taxon>Pirellulales</taxon>
        <taxon>Pirellulaceae</taxon>
        <taxon>Roseiconus</taxon>
    </lineage>
</organism>
<dbReference type="Gene3D" id="3.40.1390.10">
    <property type="entry name" value="MurE/MurF, N-terminal domain"/>
    <property type="match status" value="1"/>
</dbReference>
<gene>
    <name evidence="3" type="ORF">QTN89_02860</name>
</gene>
<evidence type="ECO:0000313" key="3">
    <source>
        <dbReference type="EMBL" id="MDM4014356.1"/>
    </source>
</evidence>
<keyword evidence="4" id="KW-1185">Reference proteome</keyword>
<dbReference type="InterPro" id="IPR035911">
    <property type="entry name" value="MurE/MurF_N"/>
</dbReference>
<dbReference type="InterPro" id="IPR004101">
    <property type="entry name" value="Mur_ligase_C"/>
</dbReference>
<reference evidence="3 4" key="1">
    <citation type="submission" date="2023-06" db="EMBL/GenBank/DDBJ databases">
        <title>Roseiconus lacunae JC819 isolated from Gulf of Mannar region, Tamil Nadu.</title>
        <authorList>
            <person name="Pk S."/>
            <person name="Ch S."/>
            <person name="Ch V.R."/>
        </authorList>
    </citation>
    <scope>NUCLEOTIDE SEQUENCE [LARGE SCALE GENOMIC DNA]</scope>
    <source>
        <strain evidence="3 4">JC819</strain>
    </source>
</reference>
<accession>A0ABT7PDQ4</accession>
<evidence type="ECO:0008006" key="5">
    <source>
        <dbReference type="Google" id="ProtNLM"/>
    </source>
</evidence>
<evidence type="ECO:0000259" key="1">
    <source>
        <dbReference type="Pfam" id="PF02875"/>
    </source>
</evidence>
<protein>
    <recommendedName>
        <fullName evidence="5">MurE-like ligase</fullName>
    </recommendedName>
</protein>
<feature type="domain" description="Mur ligase C-terminal" evidence="1">
    <location>
        <begin position="373"/>
        <end position="496"/>
    </location>
</feature>
<dbReference type="PANTHER" id="PTHR23135">
    <property type="entry name" value="MUR LIGASE FAMILY MEMBER"/>
    <property type="match status" value="1"/>
</dbReference>
<comment type="caution">
    <text evidence="3">The sequence shown here is derived from an EMBL/GenBank/DDBJ whole genome shotgun (WGS) entry which is preliminary data.</text>
</comment>
<dbReference type="RefSeq" id="WP_289162128.1">
    <property type="nucleotide sequence ID" value="NZ_JASZZN010000002.1"/>
</dbReference>
<dbReference type="Pfam" id="PF02875">
    <property type="entry name" value="Mur_ligase_C"/>
    <property type="match status" value="1"/>
</dbReference>
<dbReference type="PANTHER" id="PTHR23135:SF4">
    <property type="entry name" value="UDP-N-ACETYLMURAMOYL-L-ALANYL-D-GLUTAMATE--2,6-DIAMINOPIMELATE LIGASE MURE HOMOLOG, CHLOROPLASTIC"/>
    <property type="match status" value="1"/>
</dbReference>
<dbReference type="SUPFAM" id="SSF53244">
    <property type="entry name" value="MurD-like peptide ligases, peptide-binding domain"/>
    <property type="match status" value="1"/>
</dbReference>
<name>A0ABT7PDQ4_9BACT</name>
<evidence type="ECO:0000259" key="2">
    <source>
        <dbReference type="Pfam" id="PF08245"/>
    </source>
</evidence>
<proteinExistence type="predicted"/>
<evidence type="ECO:0000313" key="4">
    <source>
        <dbReference type="Proteomes" id="UP001239462"/>
    </source>
</evidence>
<dbReference type="EMBL" id="JASZZN010000002">
    <property type="protein sequence ID" value="MDM4014356.1"/>
    <property type="molecule type" value="Genomic_DNA"/>
</dbReference>
<sequence>MRHAFDDRLSVVFPASIKADAYERTVAIKKSEPRCWLPPMTSASIEIEEEVVEPAVRLASVLSHAKFFGCDDISVDAITNDVNRCVEGETVVYRVGEMDPVEFVSTALARGAKAILTEQLLPCPLPQCVVSQADHALAKIASAKNDGPDRRLLTVGVLGSSGKTSTCLMLATMMKSFGMRIAYQTDLGSSDGVMTDTSTTSLPVGEALINWLGESADCLSRAAIIEVDDKAARDGHYDAIQFDVLIVTGKDAPGEDFGPSSLQCLADRLTSTGVIIAPEGSERIDRVIEKAECQSLGYGTTTGCEFGASIIDQSGGMSTIMLSAGDTSAMMETPLCGYTMASNLAAASTLGVLLGYSVHQVAESLSTLRSIPGRGQRLPDFGRATVVLENGGRADRITASLRTARATTVGGKVWCVLALGEFANESELARIGTTIERNAHRCIVTGETVGGAFLKRAHQLLDGVKECAAIRLVADSDKALRWAIRHADPRDTIVVFTNRKASSAHDDRMTWDDLRGVVDDERTHVDRVETENAQAETISLKLYR</sequence>
<dbReference type="Proteomes" id="UP001239462">
    <property type="component" value="Unassembled WGS sequence"/>
</dbReference>
<dbReference type="InterPro" id="IPR036615">
    <property type="entry name" value="Mur_ligase_C_dom_sf"/>
</dbReference>
<dbReference type="Pfam" id="PF08245">
    <property type="entry name" value="Mur_ligase_M"/>
    <property type="match status" value="1"/>
</dbReference>
<dbReference type="InterPro" id="IPR036565">
    <property type="entry name" value="Mur-like_cat_sf"/>
</dbReference>
<dbReference type="Gene3D" id="3.40.1190.10">
    <property type="entry name" value="Mur-like, catalytic domain"/>
    <property type="match status" value="1"/>
</dbReference>
<dbReference type="SUPFAM" id="SSF63418">
    <property type="entry name" value="MurE/MurF N-terminal domain"/>
    <property type="match status" value="1"/>
</dbReference>
<dbReference type="Gene3D" id="3.90.190.20">
    <property type="entry name" value="Mur ligase, C-terminal domain"/>
    <property type="match status" value="1"/>
</dbReference>